<evidence type="ECO:0000256" key="3">
    <source>
        <dbReference type="ARBA" id="ARBA00022448"/>
    </source>
</evidence>
<feature type="region of interest" description="Disordered" evidence="6">
    <location>
        <begin position="772"/>
        <end position="794"/>
    </location>
</feature>
<feature type="region of interest" description="Disordered" evidence="6">
    <location>
        <begin position="1425"/>
        <end position="1456"/>
    </location>
</feature>
<dbReference type="STRING" id="7240.B4QJI1"/>
<feature type="compositionally biased region" description="Basic and acidic residues" evidence="6">
    <location>
        <begin position="1150"/>
        <end position="1166"/>
    </location>
</feature>
<feature type="region of interest" description="Disordered" evidence="6">
    <location>
        <begin position="1366"/>
        <end position="1407"/>
    </location>
</feature>
<feature type="region of interest" description="Disordered" evidence="6">
    <location>
        <begin position="1078"/>
        <end position="1122"/>
    </location>
</feature>
<evidence type="ECO:0000313" key="9">
    <source>
        <dbReference type="Proteomes" id="UP000000304"/>
    </source>
</evidence>
<dbReference type="SUPFAM" id="SSF52058">
    <property type="entry name" value="L domain-like"/>
    <property type="match status" value="1"/>
</dbReference>
<dbReference type="Pfam" id="PF24048">
    <property type="entry name" value="LRR_NXF1-5"/>
    <property type="match status" value="1"/>
</dbReference>
<keyword evidence="9" id="KW-1185">Reference proteome</keyword>
<dbReference type="InterPro" id="IPR030217">
    <property type="entry name" value="NXF_fam"/>
</dbReference>
<dbReference type="OMA" id="MRDDSQQ"/>
<evidence type="ECO:0000259" key="7">
    <source>
        <dbReference type="PROSITE" id="PS50177"/>
    </source>
</evidence>
<dbReference type="Gene3D" id="3.10.450.50">
    <property type="match status" value="1"/>
</dbReference>
<dbReference type="InterPro" id="IPR002075">
    <property type="entry name" value="NTF2_dom"/>
</dbReference>
<dbReference type="InterPro" id="IPR018222">
    <property type="entry name" value="Nuclear_transport_factor_2_euk"/>
</dbReference>
<dbReference type="SUPFAM" id="SSF54427">
    <property type="entry name" value="NTF2-like"/>
    <property type="match status" value="1"/>
</dbReference>
<dbReference type="PANTHER" id="PTHR10662:SF22">
    <property type="entry name" value="NUCLEAR RNA EXPORT FACTOR 1"/>
    <property type="match status" value="1"/>
</dbReference>
<evidence type="ECO:0000256" key="4">
    <source>
        <dbReference type="ARBA" id="ARBA00022816"/>
    </source>
</evidence>
<feature type="compositionally biased region" description="Basic and acidic residues" evidence="6">
    <location>
        <begin position="1110"/>
        <end position="1122"/>
    </location>
</feature>
<dbReference type="PhylomeDB" id="B4QJI1"/>
<dbReference type="GO" id="GO:0090619">
    <property type="term" value="C:meiotic spindle pole"/>
    <property type="evidence" value="ECO:0007669"/>
    <property type="project" value="EnsemblMetazoa"/>
</dbReference>
<dbReference type="GO" id="GO:0016973">
    <property type="term" value="P:poly(A)+ mRNA export from nucleus"/>
    <property type="evidence" value="ECO:0007669"/>
    <property type="project" value="EnsemblMetazoa"/>
</dbReference>
<dbReference type="GO" id="GO:0031965">
    <property type="term" value="C:nuclear membrane"/>
    <property type="evidence" value="ECO:0007669"/>
    <property type="project" value="EnsemblMetazoa"/>
</dbReference>
<feature type="region of interest" description="Disordered" evidence="6">
    <location>
        <begin position="997"/>
        <end position="1038"/>
    </location>
</feature>
<keyword evidence="5" id="KW-0539">Nucleus</keyword>
<dbReference type="InterPro" id="IPR057125">
    <property type="entry name" value="NXF1/2/3/5-like_LRR"/>
</dbReference>
<feature type="compositionally biased region" description="Low complexity" evidence="6">
    <location>
        <begin position="1021"/>
        <end position="1030"/>
    </location>
</feature>
<dbReference type="InterPro" id="IPR001611">
    <property type="entry name" value="Leu-rich_rpt"/>
</dbReference>
<dbReference type="InterPro" id="IPR032675">
    <property type="entry name" value="LRR_dom_sf"/>
</dbReference>
<dbReference type="GO" id="GO:0005654">
    <property type="term" value="C:nucleoplasm"/>
    <property type="evidence" value="ECO:0007669"/>
    <property type="project" value="EnsemblMetazoa"/>
</dbReference>
<dbReference type="Proteomes" id="UP000000304">
    <property type="component" value="Chromosome 3L"/>
</dbReference>
<feature type="compositionally biased region" description="Low complexity" evidence="6">
    <location>
        <begin position="1377"/>
        <end position="1386"/>
    </location>
</feature>
<dbReference type="EMBL" id="CM000363">
    <property type="protein sequence ID" value="EDX10390.1"/>
    <property type="molecule type" value="Genomic_DNA"/>
</dbReference>
<dbReference type="GO" id="GO:0043021">
    <property type="term" value="F:ribonucleoprotein complex binding"/>
    <property type="evidence" value="ECO:0007669"/>
    <property type="project" value="EnsemblMetazoa"/>
</dbReference>
<reference evidence="8 9" key="1">
    <citation type="journal article" date="2007" name="Nature">
        <title>Evolution of genes and genomes on the Drosophila phylogeny.</title>
        <authorList>
            <consortium name="Drosophila 12 Genomes Consortium"/>
            <person name="Clark A.G."/>
            <person name="Eisen M.B."/>
            <person name="Smith D.R."/>
            <person name="Bergman C.M."/>
            <person name="Oliver B."/>
            <person name="Markow T.A."/>
            <person name="Kaufman T.C."/>
            <person name="Kellis M."/>
            <person name="Gelbart W."/>
            <person name="Iyer V.N."/>
            <person name="Pollard D.A."/>
            <person name="Sackton T.B."/>
            <person name="Larracuente A.M."/>
            <person name="Singh N.D."/>
            <person name="Abad J.P."/>
            <person name="Abt D.N."/>
            <person name="Adryan B."/>
            <person name="Aguade M."/>
            <person name="Akashi H."/>
            <person name="Anderson W.W."/>
            <person name="Aquadro C.F."/>
            <person name="Ardell D.H."/>
            <person name="Arguello R."/>
            <person name="Artieri C.G."/>
            <person name="Barbash D.A."/>
            <person name="Barker D."/>
            <person name="Barsanti P."/>
            <person name="Batterham P."/>
            <person name="Batzoglou S."/>
            <person name="Begun D."/>
            <person name="Bhutkar A."/>
            <person name="Blanco E."/>
            <person name="Bosak S.A."/>
            <person name="Bradley R.K."/>
            <person name="Brand A.D."/>
            <person name="Brent M.R."/>
            <person name="Brooks A.N."/>
            <person name="Brown R.H."/>
            <person name="Butlin R.K."/>
            <person name="Caggese C."/>
            <person name="Calvi B.R."/>
            <person name="Bernardo de Carvalho A."/>
            <person name="Caspi A."/>
            <person name="Castrezana S."/>
            <person name="Celniker S.E."/>
            <person name="Chang J.L."/>
            <person name="Chapple C."/>
            <person name="Chatterji S."/>
            <person name="Chinwalla A."/>
            <person name="Civetta A."/>
            <person name="Clifton S.W."/>
            <person name="Comeron J.M."/>
            <person name="Costello J.C."/>
            <person name="Coyne J.A."/>
            <person name="Daub J."/>
            <person name="David R.G."/>
            <person name="Delcher A.L."/>
            <person name="Delehaunty K."/>
            <person name="Do C.B."/>
            <person name="Ebling H."/>
            <person name="Edwards K."/>
            <person name="Eickbush T."/>
            <person name="Evans J.D."/>
            <person name="Filipski A."/>
            <person name="Findeiss S."/>
            <person name="Freyhult E."/>
            <person name="Fulton L."/>
            <person name="Fulton R."/>
            <person name="Garcia A.C."/>
            <person name="Gardiner A."/>
            <person name="Garfield D.A."/>
            <person name="Garvin B.E."/>
            <person name="Gibson G."/>
            <person name="Gilbert D."/>
            <person name="Gnerre S."/>
            <person name="Godfrey J."/>
            <person name="Good R."/>
            <person name="Gotea V."/>
            <person name="Gravely B."/>
            <person name="Greenberg A.J."/>
            <person name="Griffiths-Jones S."/>
            <person name="Gross S."/>
            <person name="Guigo R."/>
            <person name="Gustafson E.A."/>
            <person name="Haerty W."/>
            <person name="Hahn M.W."/>
            <person name="Halligan D.L."/>
            <person name="Halpern A.L."/>
            <person name="Halter G.M."/>
            <person name="Han M.V."/>
            <person name="Heger A."/>
            <person name="Hillier L."/>
            <person name="Hinrichs A.S."/>
            <person name="Holmes I."/>
            <person name="Hoskins R.A."/>
            <person name="Hubisz M.J."/>
            <person name="Hultmark D."/>
            <person name="Huntley M.A."/>
            <person name="Jaffe D.B."/>
            <person name="Jagadeeshan S."/>
            <person name="Jeck W.R."/>
            <person name="Johnson J."/>
            <person name="Jones C.D."/>
            <person name="Jordan W.C."/>
            <person name="Karpen G.H."/>
            <person name="Kataoka E."/>
            <person name="Keightley P.D."/>
            <person name="Kheradpour P."/>
            <person name="Kirkness E.F."/>
            <person name="Koerich L.B."/>
            <person name="Kristiansen K."/>
            <person name="Kudrna D."/>
            <person name="Kulathinal R.J."/>
            <person name="Kumar S."/>
            <person name="Kwok R."/>
            <person name="Lander E."/>
            <person name="Langley C.H."/>
            <person name="Lapoint R."/>
            <person name="Lazzaro B.P."/>
            <person name="Lee S.J."/>
            <person name="Levesque L."/>
            <person name="Li R."/>
            <person name="Lin C.F."/>
            <person name="Lin M.F."/>
            <person name="Lindblad-Toh K."/>
            <person name="Llopart A."/>
            <person name="Long M."/>
            <person name="Low L."/>
            <person name="Lozovsky E."/>
            <person name="Lu J."/>
            <person name="Luo M."/>
            <person name="Machado C.A."/>
            <person name="Makalowski W."/>
            <person name="Marzo M."/>
            <person name="Matsuda M."/>
            <person name="Matzkin L."/>
            <person name="McAllister B."/>
            <person name="McBride C.S."/>
            <person name="McKernan B."/>
            <person name="McKernan K."/>
            <person name="Mendez-Lago M."/>
            <person name="Minx P."/>
            <person name="Mollenhauer M.U."/>
            <person name="Montooth K."/>
            <person name="Mount S.M."/>
            <person name="Mu X."/>
            <person name="Myers E."/>
            <person name="Negre B."/>
            <person name="Newfeld S."/>
            <person name="Nielsen R."/>
            <person name="Noor M.A."/>
            <person name="O'Grady P."/>
            <person name="Pachter L."/>
            <person name="Papaceit M."/>
            <person name="Parisi M.J."/>
            <person name="Parisi M."/>
            <person name="Parts L."/>
            <person name="Pedersen J.S."/>
            <person name="Pesole G."/>
            <person name="Phillippy A.M."/>
            <person name="Ponting C.P."/>
            <person name="Pop M."/>
            <person name="Porcelli D."/>
            <person name="Powell J.R."/>
            <person name="Prohaska S."/>
            <person name="Pruitt K."/>
            <person name="Puig M."/>
            <person name="Quesneville H."/>
            <person name="Ram K.R."/>
            <person name="Rand D."/>
            <person name="Rasmussen M.D."/>
            <person name="Reed L.K."/>
            <person name="Reenan R."/>
            <person name="Reily A."/>
            <person name="Remington K.A."/>
            <person name="Rieger T.T."/>
            <person name="Ritchie M.G."/>
            <person name="Robin C."/>
            <person name="Rogers Y.H."/>
            <person name="Rohde C."/>
            <person name="Rozas J."/>
            <person name="Rubenfield M.J."/>
            <person name="Ruiz A."/>
            <person name="Russo S."/>
            <person name="Salzberg S.L."/>
            <person name="Sanchez-Gracia A."/>
            <person name="Saranga D.J."/>
            <person name="Sato H."/>
            <person name="Schaeffer S.W."/>
            <person name="Schatz M.C."/>
            <person name="Schlenke T."/>
            <person name="Schwartz R."/>
            <person name="Segarra C."/>
            <person name="Singh R.S."/>
            <person name="Sirot L."/>
            <person name="Sirota M."/>
            <person name="Sisneros N.B."/>
            <person name="Smith C.D."/>
            <person name="Smith T.F."/>
            <person name="Spieth J."/>
            <person name="Stage D.E."/>
            <person name="Stark A."/>
            <person name="Stephan W."/>
            <person name="Strausberg R.L."/>
            <person name="Strempel S."/>
            <person name="Sturgill D."/>
            <person name="Sutton G."/>
            <person name="Sutton G.G."/>
            <person name="Tao W."/>
            <person name="Teichmann S."/>
            <person name="Tobari Y.N."/>
            <person name="Tomimura Y."/>
            <person name="Tsolas J.M."/>
            <person name="Valente V.L."/>
            <person name="Venter E."/>
            <person name="Venter J.C."/>
            <person name="Vicario S."/>
            <person name="Vieira F.G."/>
            <person name="Vilella A.J."/>
            <person name="Villasante A."/>
            <person name="Walenz B."/>
            <person name="Wang J."/>
            <person name="Wasserman M."/>
            <person name="Watts T."/>
            <person name="Wilson D."/>
            <person name="Wilson R.K."/>
            <person name="Wing R.A."/>
            <person name="Wolfner M.F."/>
            <person name="Wong A."/>
            <person name="Wong G.K."/>
            <person name="Wu C.I."/>
            <person name="Wu G."/>
            <person name="Yamamoto D."/>
            <person name="Yang H.P."/>
            <person name="Yang S.P."/>
            <person name="Yorke J.A."/>
            <person name="Yoshida K."/>
            <person name="Zdobnov E."/>
            <person name="Zhang P."/>
            <person name="Zhang Y."/>
            <person name="Zimin A.V."/>
            <person name="Baldwin J."/>
            <person name="Abdouelleil A."/>
            <person name="Abdulkadir J."/>
            <person name="Abebe A."/>
            <person name="Abera B."/>
            <person name="Abreu J."/>
            <person name="Acer S.C."/>
            <person name="Aftuck L."/>
            <person name="Alexander A."/>
            <person name="An P."/>
            <person name="Anderson E."/>
            <person name="Anderson S."/>
            <person name="Arachi H."/>
            <person name="Azer M."/>
            <person name="Bachantsang P."/>
            <person name="Barry A."/>
            <person name="Bayul T."/>
            <person name="Berlin A."/>
            <person name="Bessette D."/>
            <person name="Bloom T."/>
            <person name="Blye J."/>
            <person name="Boguslavskiy L."/>
            <person name="Bonnet C."/>
            <person name="Boukhgalter B."/>
            <person name="Bourzgui I."/>
            <person name="Brown A."/>
            <person name="Cahill P."/>
            <person name="Channer S."/>
            <person name="Cheshatsang Y."/>
            <person name="Chuda L."/>
            <person name="Citroen M."/>
            <person name="Collymore A."/>
            <person name="Cooke P."/>
            <person name="Costello M."/>
            <person name="D'Aco K."/>
            <person name="Daza R."/>
            <person name="De Haan G."/>
            <person name="DeGray S."/>
            <person name="DeMaso C."/>
            <person name="Dhargay N."/>
            <person name="Dooley K."/>
            <person name="Dooley E."/>
            <person name="Doricent M."/>
            <person name="Dorje P."/>
            <person name="Dorjee K."/>
            <person name="Dupes A."/>
            <person name="Elong R."/>
            <person name="Falk J."/>
            <person name="Farina A."/>
            <person name="Faro S."/>
            <person name="Ferguson D."/>
            <person name="Fisher S."/>
            <person name="Foley C.D."/>
            <person name="Franke A."/>
            <person name="Friedrich D."/>
            <person name="Gadbois L."/>
            <person name="Gearin G."/>
            <person name="Gearin C.R."/>
            <person name="Giannoukos G."/>
            <person name="Goode T."/>
            <person name="Graham J."/>
            <person name="Grandbois E."/>
            <person name="Grewal S."/>
            <person name="Gyaltsen K."/>
            <person name="Hafez N."/>
            <person name="Hagos B."/>
            <person name="Hall J."/>
            <person name="Henson C."/>
            <person name="Hollinger A."/>
            <person name="Honan T."/>
            <person name="Huard M.D."/>
            <person name="Hughes L."/>
            <person name="Hurhula B."/>
            <person name="Husby M.E."/>
            <person name="Kamat A."/>
            <person name="Kanga B."/>
            <person name="Kashin S."/>
            <person name="Khazanovich D."/>
            <person name="Kisner P."/>
            <person name="Lance K."/>
            <person name="Lara M."/>
            <person name="Lee W."/>
            <person name="Lennon N."/>
            <person name="Letendre F."/>
            <person name="LeVine R."/>
            <person name="Lipovsky A."/>
            <person name="Liu X."/>
            <person name="Liu J."/>
            <person name="Liu S."/>
            <person name="Lokyitsang T."/>
            <person name="Lokyitsang Y."/>
            <person name="Lubonja R."/>
            <person name="Lui A."/>
            <person name="MacDonald P."/>
            <person name="Magnisalis V."/>
            <person name="Maru K."/>
            <person name="Matthews C."/>
            <person name="McCusker W."/>
            <person name="McDonough S."/>
            <person name="Mehta T."/>
            <person name="Meldrim J."/>
            <person name="Meneus L."/>
            <person name="Mihai O."/>
            <person name="Mihalev A."/>
            <person name="Mihova T."/>
            <person name="Mittelman R."/>
            <person name="Mlenga V."/>
            <person name="Montmayeur A."/>
            <person name="Mulrain L."/>
            <person name="Navidi A."/>
            <person name="Naylor J."/>
            <person name="Negash T."/>
            <person name="Nguyen T."/>
            <person name="Nguyen N."/>
            <person name="Nicol R."/>
            <person name="Norbu C."/>
            <person name="Norbu N."/>
            <person name="Novod N."/>
            <person name="O'Neill B."/>
            <person name="Osman S."/>
            <person name="Markiewicz E."/>
            <person name="Oyono O.L."/>
            <person name="Patti C."/>
            <person name="Phunkhang P."/>
            <person name="Pierre F."/>
            <person name="Priest M."/>
            <person name="Raghuraman S."/>
            <person name="Rege F."/>
            <person name="Reyes R."/>
            <person name="Rise C."/>
            <person name="Rogov P."/>
            <person name="Ross K."/>
            <person name="Ryan E."/>
            <person name="Settipalli S."/>
            <person name="Shea T."/>
            <person name="Sherpa N."/>
            <person name="Shi L."/>
            <person name="Shih D."/>
            <person name="Sparrow T."/>
            <person name="Spaulding J."/>
            <person name="Stalker J."/>
            <person name="Stange-Thomann N."/>
            <person name="Stavropoulos S."/>
            <person name="Stone C."/>
            <person name="Strader C."/>
            <person name="Tesfaye S."/>
            <person name="Thomson T."/>
            <person name="Thoulutsang Y."/>
            <person name="Thoulutsang D."/>
            <person name="Topham K."/>
            <person name="Topping I."/>
            <person name="Tsamla T."/>
            <person name="Vassiliev H."/>
            <person name="Vo A."/>
            <person name="Wangchuk T."/>
            <person name="Wangdi T."/>
            <person name="Weiand M."/>
            <person name="Wilkinson J."/>
            <person name="Wilson A."/>
            <person name="Yadav S."/>
            <person name="Young G."/>
            <person name="Yu Q."/>
            <person name="Zembek L."/>
            <person name="Zhong D."/>
            <person name="Zimmer A."/>
            <person name="Zwirko Z."/>
            <person name="Jaffe D.B."/>
            <person name="Alvarez P."/>
            <person name="Brockman W."/>
            <person name="Butler J."/>
            <person name="Chin C."/>
            <person name="Gnerre S."/>
            <person name="Grabherr M."/>
            <person name="Kleber M."/>
            <person name="Mauceli E."/>
            <person name="MacCallum I."/>
        </authorList>
    </citation>
    <scope>NUCLEOTIDE SEQUENCE [LARGE SCALE GENOMIC DNA]</scope>
    <source>
        <strain evidence="9">white501</strain>
    </source>
</reference>
<dbReference type="PROSITE" id="PS51450">
    <property type="entry name" value="LRR"/>
    <property type="match status" value="1"/>
</dbReference>
<accession>B4QJI1</accession>
<evidence type="ECO:0000313" key="8">
    <source>
        <dbReference type="EMBL" id="EDX10390.1"/>
    </source>
</evidence>
<comment type="similarity">
    <text evidence="2">Belongs to the NXF family.</text>
</comment>
<gene>
    <name evidence="8" type="primary">Dsim\GD14465</name>
    <name evidence="8" type="ORF">Dsim_GD14465</name>
</gene>
<evidence type="ECO:0000256" key="1">
    <source>
        <dbReference type="ARBA" id="ARBA00004123"/>
    </source>
</evidence>
<evidence type="ECO:0000256" key="5">
    <source>
        <dbReference type="ARBA" id="ARBA00023242"/>
    </source>
</evidence>
<evidence type="ECO:0000256" key="6">
    <source>
        <dbReference type="SAM" id="MobiDB-lite"/>
    </source>
</evidence>
<evidence type="ECO:0000256" key="2">
    <source>
        <dbReference type="ARBA" id="ARBA00009285"/>
    </source>
</evidence>
<dbReference type="GO" id="GO:0051455">
    <property type="term" value="P:spindle attachment to meiosis I kinetochore"/>
    <property type="evidence" value="ECO:0007669"/>
    <property type="project" value="EnsemblMetazoa"/>
</dbReference>
<comment type="subcellular location">
    <subcellularLocation>
        <location evidence="1">Nucleus</location>
    </subcellularLocation>
</comment>
<feature type="compositionally biased region" description="Polar residues" evidence="6">
    <location>
        <begin position="1180"/>
        <end position="1195"/>
    </location>
</feature>
<dbReference type="PANTHER" id="PTHR10662">
    <property type="entry name" value="NUCLEAR RNA EXPORT FACTOR"/>
    <property type="match status" value="1"/>
</dbReference>
<feature type="region of interest" description="Disordered" evidence="6">
    <location>
        <begin position="1268"/>
        <end position="1327"/>
    </location>
</feature>
<dbReference type="GO" id="GO:0000226">
    <property type="term" value="P:microtubule cytoskeleton organization"/>
    <property type="evidence" value="ECO:0007669"/>
    <property type="project" value="EnsemblMetazoa"/>
</dbReference>
<dbReference type="PROSITE" id="PS50177">
    <property type="entry name" value="NTF2_DOMAIN"/>
    <property type="match status" value="1"/>
</dbReference>
<feature type="compositionally biased region" description="Low complexity" evidence="6">
    <location>
        <begin position="1207"/>
        <end position="1217"/>
    </location>
</feature>
<dbReference type="Pfam" id="PF22602">
    <property type="entry name" value="NXF_NTF2"/>
    <property type="match status" value="1"/>
</dbReference>
<keyword evidence="3" id="KW-0813">Transport</keyword>
<dbReference type="InterPro" id="IPR032710">
    <property type="entry name" value="NTF2-like_dom_sf"/>
</dbReference>
<dbReference type="HOGENOM" id="CLU_004941_0_0_1"/>
<dbReference type="Gene3D" id="3.80.10.10">
    <property type="entry name" value="Ribonuclease Inhibitor"/>
    <property type="match status" value="1"/>
</dbReference>
<feature type="region of interest" description="Disordered" evidence="6">
    <location>
        <begin position="1137"/>
        <end position="1234"/>
    </location>
</feature>
<feature type="compositionally biased region" description="Low complexity" evidence="6">
    <location>
        <begin position="1398"/>
        <end position="1407"/>
    </location>
</feature>
<dbReference type="OrthoDB" id="25872at2759"/>
<feature type="domain" description="NTF2" evidence="7">
    <location>
        <begin position="418"/>
        <end position="452"/>
    </location>
</feature>
<organism evidence="8 9">
    <name type="scientific">Drosophila simulans</name>
    <name type="common">Fruit fly</name>
    <dbReference type="NCBI Taxonomy" id="7240"/>
    <lineage>
        <taxon>Eukaryota</taxon>
        <taxon>Metazoa</taxon>
        <taxon>Ecdysozoa</taxon>
        <taxon>Arthropoda</taxon>
        <taxon>Hexapoda</taxon>
        <taxon>Insecta</taxon>
        <taxon>Pterygota</taxon>
        <taxon>Neoptera</taxon>
        <taxon>Endopterygota</taxon>
        <taxon>Diptera</taxon>
        <taxon>Brachycera</taxon>
        <taxon>Muscomorpha</taxon>
        <taxon>Ephydroidea</taxon>
        <taxon>Drosophilidae</taxon>
        <taxon>Drosophila</taxon>
        <taxon>Sophophora</taxon>
    </lineage>
</organism>
<protein>
    <submittedName>
        <fullName evidence="8">GD14465</fullName>
    </submittedName>
</protein>
<feature type="compositionally biased region" description="Acidic residues" evidence="6">
    <location>
        <begin position="999"/>
        <end position="1008"/>
    </location>
</feature>
<proteinExistence type="inferred from homology"/>
<sequence length="1456" mass="160150">MDILDIDEALKDDSYIFLADKTHDDVSNILQQWKTNNQPPLQQTHLQYNNEAITIVEVEERKLHFTGIYPFLENFAMRIFDNSKSHEPGSRLGVNLKKHVNSQSPLADLRNNLNEKSKIREYAQKLIGNEQEMGSMLDTISSTEEDHRVATVTGWSTVYIANCAGVSNSSIFVALKWVMMPIKVKIFNFKRSGPEDNMARGQFLVDNLLSANRLKRLQDEVAVINTCQKIEVRVTPGLPKSVMGTQITEEFTTAVEVALRSRYEVASHTLDLSRFHASPELAVHFCPLHVVKLLETVLVLSSQIFPHVTGIVLSNNYLCSLKAFAGNSQRFASLERLDISANRIQDLGELNYINKLSCKTIFLAGNGLAKQCVDVIRKMLPQLKNVHGCVQLGESTEAVDNLPKFQQLQGGGTNGIEFCQRFISLYYSMFDDTEKRSKLKKYYDDQAMFSLSVPVQLNYVYGYKLYNRNQKHQHSSFAQNAKLQVGSAELLLALSRLPLMLTDLQNVGIDIQVFTSSLRIFTLTGYFEETSSDTLKPRPFKHNSKTFTRPKRRNLDFSQNGAGNDSGVGTGAVASTPAMLQLEIGGLVTTNMHKSFLQDTSPPSSICSSMNTERMNNSLITSADFTNLNFLQSTIGLEQDPNLTTTLTNQSTDNMGIGGSIGGYTLSDMIRDRKALESLTMCEDDGTLIKDSHIGQIDEISLTLSKTASGCSTMDNSTDSMSIPLAADRTMPVVMPAVCPALQRTMILGEEMIGDTTFNLVDSLTTSALQSESESLPVDGNATFKRPTASATTADETQVLTGRQMNTTFTDGCNTPEGRCETPENIDRKLALLTMESSTPLTTNMRSHCYHNNNNNNKAGYTPTLKGRGDMNLSPIVGATPQKPTGTAPGRLNNTFEPVAKTAPFNGEKFVLDTMELLEQIEQPLDGTYNLQMSEQHRQMQCVMDLAEAEVEMLAQQGDEEQFENMLAELGKVNTLNEEQLKMQKSLDTIKRRFHRDEAEAEEREEELPQSAAEKVDTPVLNQSHSSSNSSGGGGERLLSRRSRLYDDVNLSAMHGSNGSSTSTNSASFIVQRRDMPQVEQPAPDPDPEPAEEPPKSQVAAETDPSSYKLPERRERDRDRFKTIKISKEMRLQQEIIVPCIDDEPQQVEDEQKQLLEDVRYEEDQRQGSPPGRLSRRDQTTTLGNNTDASASNYLTYKKPKEKSLIQRRPQQQEAPIPAEPAPASTLPQPRSLSRPRYISGLQKFTTVSKATSAGAGLNATPAAAMPTTVTVPANGNGELKSPMGIKNGSGALPRPSLGGGLRRPSAQPSKLMSGLRGPTQAQEDDSAVFKVPKLVSGLRAPGLAPKRVGANGLARPSSGYYSLSVKTAPEADTPESLSSASSRGSLYGHKDTGRTVNGGNVPQQNPQQTFDMQALTSKLTQVTTGATGIPKPSGLRPPSQIKRSGLPRPSSIVRR</sequence>
<name>B4QJI1_DROSI</name>
<dbReference type="GO" id="GO:0003723">
    <property type="term" value="F:RNA binding"/>
    <property type="evidence" value="ECO:0007669"/>
    <property type="project" value="TreeGrafter"/>
</dbReference>
<keyword evidence="4" id="KW-0509">mRNA transport</keyword>